<sequence>MEEYTREIRTQPLLLASLLGATALQPKLIEALHDAAIAACGAKRTKYLSSTYDMRILPAKRGGRDSPGYRVEGIIKRRWLEKLCNGIPAVLVLCIDWSEDLRQPEQEESQVLHYLQHARRQAKERDLRLLIFIILHESTADPEASCGFLRNQPEFAGLVVAVGTPDLPMKAPKLERLIYQSAMSFYADEEKRLRKPWAPKAPVPASAHTAMQVRMFFKVAFLNEFRKDVRAALTAYIKAYELLLNNTDVADPIERMDLCNHITVRMYERYFASHDVGAAVHHCRIHTSSLRTCCSDDDELVWRKWRWLSLNHVVFGDFLDTMSQKAPMLIDQNDLWQFPGFHYQVAASYARRLREWALRCMEPGHLAPSSEQGGELRPSPFLGQAGVLERPSEAEAPGREVALRLAHAEAKLCTDHADRSLKLLIRAQAAAKERGYAAWTTSSQARVAEAYLCEPGTGHQEAARNLFERLNTQNRQLPGQMVSGQMPTPSWPSLRRFSLERSLLCCATALGMKVPELCSSSRAVPASSLLDAGADPSPAQDLSILRRSLVQDAFEYLKLPDSAVSSDFSQAEELVALVASAATQEEAGSIEIPLSRCQLSWSEAAEDSDMFHVEFGKLDLPASLELASCFARTTTGDVPLSIEAGEGQTWQVGCVLRLRGSLPGTGAAVTTVCLTWAKSPSVVFLGACELKPCPSARDCISDAGIHSGFPTFHLADGTSSATQVSQEGLRKPSDLRLKLQAEAVLPVEPVAGLVSECFLFYVVVYAWPERPPMGSCQVSLACHVRFSDDLDENAPHLAEKPGVRVDLLKVSDKQVWDLESLGTSGSKIHVADFTSELKARAGLLSLEPGDLKGAPLRLRHEASKGVSCLALPLAVRCGHACSVSLGLEIQQVGGDAEAQCWTPQIRFKHALKLHTAEERLSAAMLAQKPVSFSLRCHLATAVDIVKAEVFFTPEGSDTERAVSCLGKMGQMQPGSSYAFLWPFEPGLVLKSRPRLRVFFHRYQAVQAFFPWKEASSNWPPNPLPAAVVEWLLPAPTSAAASSQSMQVELQVSSTGTVGTPLVVQVCLRYARTVDHDEIKVRVLQGEGEVPDRYLLSGPTCYQAACLATADPNDVIPSFSLIPLKPTLLLASDSDRLLISDQEADRLRGVLRARCGDKRLQVVELEDAGHAPLDSRVNVAKLLKESPIYKPRAKSKMERIAHAKQTSTILRRMLREKMGRPMFHSNSKMTSSTLAKEGHSIVIGEFSRSPVFCSWDEETGKRRPETFHGSDWVECQTPKLWVVQFCWWRLSLHWGVRVSGRMATRDDVAT</sequence>
<keyword evidence="3" id="KW-1185">Reference proteome</keyword>
<evidence type="ECO:0000313" key="2">
    <source>
        <dbReference type="EMBL" id="CAE7262386.1"/>
    </source>
</evidence>
<feature type="domain" description="Trafficking protein particle complex subunit 11" evidence="1">
    <location>
        <begin position="258"/>
        <end position="452"/>
    </location>
</feature>
<accession>A0A812MSI7</accession>
<organism evidence="2 3">
    <name type="scientific">Symbiodinium natans</name>
    <dbReference type="NCBI Taxonomy" id="878477"/>
    <lineage>
        <taxon>Eukaryota</taxon>
        <taxon>Sar</taxon>
        <taxon>Alveolata</taxon>
        <taxon>Dinophyceae</taxon>
        <taxon>Suessiales</taxon>
        <taxon>Symbiodiniaceae</taxon>
        <taxon>Symbiodinium</taxon>
    </lineage>
</organism>
<evidence type="ECO:0000313" key="3">
    <source>
        <dbReference type="Proteomes" id="UP000604046"/>
    </source>
</evidence>
<evidence type="ECO:0000259" key="1">
    <source>
        <dbReference type="Pfam" id="PF11817"/>
    </source>
</evidence>
<dbReference type="Pfam" id="PF11817">
    <property type="entry name" value="Foie-gras_1"/>
    <property type="match status" value="1"/>
</dbReference>
<dbReference type="InterPro" id="IPR021773">
    <property type="entry name" value="TPC11"/>
</dbReference>
<dbReference type="OrthoDB" id="6278596at2759"/>
<protein>
    <submittedName>
        <fullName evidence="2">TRAPPC11 protein</fullName>
    </submittedName>
</protein>
<dbReference type="Proteomes" id="UP000604046">
    <property type="component" value="Unassembled WGS sequence"/>
</dbReference>
<reference evidence="2" key="1">
    <citation type="submission" date="2021-02" db="EMBL/GenBank/DDBJ databases">
        <authorList>
            <person name="Dougan E. K."/>
            <person name="Rhodes N."/>
            <person name="Thang M."/>
            <person name="Chan C."/>
        </authorList>
    </citation>
    <scope>NUCLEOTIDE SEQUENCE</scope>
</reference>
<dbReference type="PANTHER" id="PTHR14374:SF0">
    <property type="entry name" value="TRAFFICKING PROTEIN PARTICLE COMPLEX SUBUNIT 11"/>
    <property type="match status" value="1"/>
</dbReference>
<comment type="caution">
    <text evidence="2">The sequence shown here is derived from an EMBL/GenBank/DDBJ whole genome shotgun (WGS) entry which is preliminary data.</text>
</comment>
<dbReference type="EMBL" id="CAJNDS010001502">
    <property type="protein sequence ID" value="CAE7262386.1"/>
    <property type="molecule type" value="Genomic_DNA"/>
</dbReference>
<dbReference type="PANTHER" id="PTHR14374">
    <property type="entry name" value="FOIE GRAS"/>
    <property type="match status" value="1"/>
</dbReference>
<gene>
    <name evidence="2" type="primary">TRAPPC11</name>
    <name evidence="2" type="ORF">SNAT2548_LOCUS13760</name>
</gene>
<proteinExistence type="predicted"/>
<name>A0A812MSI7_9DINO</name>